<dbReference type="Gene3D" id="1.10.530.10">
    <property type="match status" value="1"/>
</dbReference>
<dbReference type="GO" id="GO:0009253">
    <property type="term" value="P:peptidoglycan catabolic process"/>
    <property type="evidence" value="ECO:0007669"/>
    <property type="project" value="TreeGrafter"/>
</dbReference>
<dbReference type="InterPro" id="IPR023346">
    <property type="entry name" value="Lysozyme-like_dom_sf"/>
</dbReference>
<dbReference type="AlphaFoldDB" id="A0A832J777"/>
<organism evidence="3">
    <name type="scientific">Candidatus Tenderia electrophaga</name>
    <dbReference type="NCBI Taxonomy" id="1748243"/>
    <lineage>
        <taxon>Bacteria</taxon>
        <taxon>Pseudomonadati</taxon>
        <taxon>Pseudomonadota</taxon>
        <taxon>Gammaproteobacteria</taxon>
        <taxon>Candidatus Tenderiales</taxon>
        <taxon>Candidatus Tenderiaceae</taxon>
        <taxon>Candidatus Tenderia</taxon>
    </lineage>
</organism>
<proteinExistence type="predicted"/>
<comment type="caution">
    <text evidence="3">The sequence shown here is derived from an EMBL/GenBank/DDBJ whole genome shotgun (WGS) entry which is preliminary data.</text>
</comment>
<dbReference type="GO" id="GO:0008933">
    <property type="term" value="F:peptidoglycan lytic transglycosylase activity"/>
    <property type="evidence" value="ECO:0007669"/>
    <property type="project" value="TreeGrafter"/>
</dbReference>
<protein>
    <submittedName>
        <fullName evidence="3">Lytic murein transglycosylase B</fullName>
    </submittedName>
</protein>
<accession>A0A832J777</accession>
<dbReference type="Gene3D" id="1.10.8.350">
    <property type="entry name" value="Bacterial muramidase"/>
    <property type="match status" value="1"/>
</dbReference>
<evidence type="ECO:0000256" key="1">
    <source>
        <dbReference type="PIRSR" id="PIRSR611757-1"/>
    </source>
</evidence>
<dbReference type="PANTHER" id="PTHR30163">
    <property type="entry name" value="MEMBRANE-BOUND LYTIC MUREIN TRANSGLYCOSYLASE B"/>
    <property type="match status" value="1"/>
</dbReference>
<dbReference type="CDD" id="cd13399">
    <property type="entry name" value="Slt35-like"/>
    <property type="match status" value="1"/>
</dbReference>
<evidence type="ECO:0000259" key="2">
    <source>
        <dbReference type="Pfam" id="PF13406"/>
    </source>
</evidence>
<dbReference type="PANTHER" id="PTHR30163:SF9">
    <property type="entry name" value="MEMBRANE-BOUND LYTIC MUREIN TRANSGLYCOSYLASE B"/>
    <property type="match status" value="1"/>
</dbReference>
<sequence length="298" mass="34007">MHKRWQKPILSALLCGTLIAPQLGQANTAQRQDVNAFIDRLTSKHDFKRDELEKMFAQVELQAKIIDAMNRPYEGKPWHQYRPIFVTRARINEGAKFLQENYQTLKQAEQKYGVPAEIITAILGVETRYGRYRGKYRVIDALATLGFDYPRRSKFFLKELEAFLLLSREEGFEPLAITSSYAGAMGKPQFMPSSYRMYAVDFDGDGVRDLLDNSADAIGSIANYLARHGWQRNQPIAVKTTAAQQGPQKMGKLKKPRQPVQHWLDKGYQPIATTAPQLKADLIVLENKQGPEYWLGLQ</sequence>
<gene>
    <name evidence="3" type="primary">mltB</name>
    <name evidence="3" type="ORF">ENJ65_06115</name>
</gene>
<reference evidence="3" key="1">
    <citation type="journal article" date="2020" name="mSystems">
        <title>Genome- and Community-Level Interaction Insights into Carbon Utilization and Element Cycling Functions of Hydrothermarchaeota in Hydrothermal Sediment.</title>
        <authorList>
            <person name="Zhou Z."/>
            <person name="Liu Y."/>
            <person name="Xu W."/>
            <person name="Pan J."/>
            <person name="Luo Z.H."/>
            <person name="Li M."/>
        </authorList>
    </citation>
    <scope>NUCLEOTIDE SEQUENCE [LARGE SCALE GENOMIC DNA]</scope>
    <source>
        <strain evidence="3">HyVt-505</strain>
    </source>
</reference>
<dbReference type="FunFam" id="1.10.8.350:FF:000001">
    <property type="entry name" value="Lytic murein transglycosylase B"/>
    <property type="match status" value="1"/>
</dbReference>
<feature type="non-terminal residue" evidence="3">
    <location>
        <position position="298"/>
    </location>
</feature>
<feature type="active site" evidence="1">
    <location>
        <position position="126"/>
    </location>
</feature>
<dbReference type="SUPFAM" id="SSF53955">
    <property type="entry name" value="Lysozyme-like"/>
    <property type="match status" value="1"/>
</dbReference>
<dbReference type="InterPro" id="IPR043426">
    <property type="entry name" value="MltB-like"/>
</dbReference>
<dbReference type="NCBIfam" id="TIGR02282">
    <property type="entry name" value="MltB"/>
    <property type="match status" value="1"/>
</dbReference>
<dbReference type="Proteomes" id="UP000885832">
    <property type="component" value="Unassembled WGS sequence"/>
</dbReference>
<dbReference type="InterPro" id="IPR011757">
    <property type="entry name" value="Lytic_transglycosylase_MltB"/>
</dbReference>
<evidence type="ECO:0000313" key="3">
    <source>
        <dbReference type="EMBL" id="HHJ81191.1"/>
    </source>
</evidence>
<dbReference type="EMBL" id="DRNF01000385">
    <property type="protein sequence ID" value="HHJ81191.1"/>
    <property type="molecule type" value="Genomic_DNA"/>
</dbReference>
<dbReference type="Pfam" id="PF13406">
    <property type="entry name" value="SLT_2"/>
    <property type="match status" value="1"/>
</dbReference>
<name>A0A832J777_9GAMM</name>
<feature type="domain" description="Transglycosylase SLT" evidence="2">
    <location>
        <begin position="30"/>
        <end position="297"/>
    </location>
</feature>
<dbReference type="InterPro" id="IPR031304">
    <property type="entry name" value="SLT_2"/>
</dbReference>